<name>A0ACB5T5N4_AMBMO</name>
<comment type="caution">
    <text evidence="1">The sequence shown here is derived from an EMBL/GenBank/DDBJ whole genome shotgun (WGS) entry which is preliminary data.</text>
</comment>
<accession>A0ACB5T5N4</accession>
<evidence type="ECO:0000313" key="2">
    <source>
        <dbReference type="Proteomes" id="UP001165064"/>
    </source>
</evidence>
<gene>
    <name evidence="1" type="ORF">Amon02_000536100</name>
</gene>
<keyword evidence="2" id="KW-1185">Reference proteome</keyword>
<organism evidence="1 2">
    <name type="scientific">Ambrosiozyma monospora</name>
    <name type="common">Yeast</name>
    <name type="synonym">Endomycopsis monosporus</name>
    <dbReference type="NCBI Taxonomy" id="43982"/>
    <lineage>
        <taxon>Eukaryota</taxon>
        <taxon>Fungi</taxon>
        <taxon>Dikarya</taxon>
        <taxon>Ascomycota</taxon>
        <taxon>Saccharomycotina</taxon>
        <taxon>Pichiomycetes</taxon>
        <taxon>Pichiales</taxon>
        <taxon>Pichiaceae</taxon>
        <taxon>Ambrosiozyma</taxon>
    </lineage>
</organism>
<protein>
    <submittedName>
        <fullName evidence="1">Unnamed protein product</fullName>
    </submittedName>
</protein>
<evidence type="ECO:0000313" key="1">
    <source>
        <dbReference type="EMBL" id="GME82169.1"/>
    </source>
</evidence>
<reference evidence="1" key="1">
    <citation type="submission" date="2023-04" db="EMBL/GenBank/DDBJ databases">
        <title>Ambrosiozyma monospora NBRC 10751.</title>
        <authorList>
            <person name="Ichikawa N."/>
            <person name="Sato H."/>
            <person name="Tonouchi N."/>
        </authorList>
    </citation>
    <scope>NUCLEOTIDE SEQUENCE</scope>
    <source>
        <strain evidence="1">NBRC 10751</strain>
    </source>
</reference>
<sequence length="385" mass="43819">MADAPYSFHLSELYEQLKGEYPNIAYSGVDFSKVDSRTKIIDGYENKSTGKNISTASRILYELPQDEIQYLDEEDYDTLTQEYSLFHINTPEDPRLLQLSTKFGEITTIDSISYEIIKDSFPSLMRRYRFMHMARNASTIGILVNTLSMQNTRKLLNKVIKWIRNAGKKHYMFVVGKPNVAKLANFESIEVWCVLGCPQGGIVIDNSNEYYRPIITPYELQMSLNYQVTWTGKWVLDFQEVMNQEGYASDGEDEETGTEAKSGRGSNGAEDDDLEDDDIPEFNPVTGQLTSSKPLRQIQHLEIEMGKAEEQDEQDPDNKQLVKKFSSALTVKNTVSTAAYDLQNRAWTGLGSDFKEQDDNSDEDFSQGAEIEMGRTGIARDYGFR</sequence>
<dbReference type="Proteomes" id="UP001165064">
    <property type="component" value="Unassembled WGS sequence"/>
</dbReference>
<proteinExistence type="predicted"/>
<dbReference type="EMBL" id="BSXS01003919">
    <property type="protein sequence ID" value="GME82169.1"/>
    <property type="molecule type" value="Genomic_DNA"/>
</dbReference>